<keyword evidence="3" id="KW-1185">Reference proteome</keyword>
<dbReference type="RefSeq" id="WP_188163927.1">
    <property type="nucleotide sequence ID" value="NZ_JACVVX010000002.1"/>
</dbReference>
<evidence type="ECO:0000256" key="1">
    <source>
        <dbReference type="SAM" id="Phobius"/>
    </source>
</evidence>
<name>A0A8J6PFZ2_9HYPH</name>
<accession>A0A8J6PFZ2</accession>
<protein>
    <submittedName>
        <fullName evidence="2">Uncharacterized protein</fullName>
    </submittedName>
</protein>
<keyword evidence="1" id="KW-1133">Transmembrane helix</keyword>
<feature type="transmembrane region" description="Helical" evidence="1">
    <location>
        <begin position="172"/>
        <end position="192"/>
    </location>
</feature>
<dbReference type="AlphaFoldDB" id="A0A8J6PFZ2"/>
<evidence type="ECO:0000313" key="3">
    <source>
        <dbReference type="Proteomes" id="UP000643405"/>
    </source>
</evidence>
<dbReference type="Proteomes" id="UP000643405">
    <property type="component" value="Unassembled WGS sequence"/>
</dbReference>
<evidence type="ECO:0000313" key="2">
    <source>
        <dbReference type="EMBL" id="MBD0414484.1"/>
    </source>
</evidence>
<keyword evidence="1" id="KW-0472">Membrane</keyword>
<dbReference type="EMBL" id="JACVVX010000002">
    <property type="protein sequence ID" value="MBD0414484.1"/>
    <property type="molecule type" value="Genomic_DNA"/>
</dbReference>
<sequence>MKNYADNVSAIRQARSLSDAVRDAKNAAADKADVIDELREVHRTRLDMLVAELEPVFADVPAEIDSFDFAISSGMQPRLWIDAVAHVGMGRDGRTYRFLRDTRIGRVVLAESSQVQPIADHVTRYIAERVVERERMLEGRVEAVTSRTRGFVQEAEPALSARDDDWLPILRGLAFFAVGTLLGLSVSVAMLWDSMLPLLRQQ</sequence>
<reference evidence="2" key="1">
    <citation type="submission" date="2020-09" db="EMBL/GenBank/DDBJ databases">
        <title>Genome seq and assembly of Tianweitania sp.</title>
        <authorList>
            <person name="Chhetri G."/>
        </authorList>
    </citation>
    <scope>NUCLEOTIDE SEQUENCE</scope>
    <source>
        <strain evidence="2">Rool2</strain>
    </source>
</reference>
<gene>
    <name evidence="2" type="ORF">ICI42_07450</name>
</gene>
<proteinExistence type="predicted"/>
<keyword evidence="1" id="KW-0812">Transmembrane</keyword>
<comment type="caution">
    <text evidence="2">The sequence shown here is derived from an EMBL/GenBank/DDBJ whole genome shotgun (WGS) entry which is preliminary data.</text>
</comment>
<organism evidence="2 3">
    <name type="scientific">Oryzicola mucosus</name>
    <dbReference type="NCBI Taxonomy" id="2767425"/>
    <lineage>
        <taxon>Bacteria</taxon>
        <taxon>Pseudomonadati</taxon>
        <taxon>Pseudomonadota</taxon>
        <taxon>Alphaproteobacteria</taxon>
        <taxon>Hyphomicrobiales</taxon>
        <taxon>Phyllobacteriaceae</taxon>
        <taxon>Oryzicola</taxon>
    </lineage>
</organism>